<dbReference type="InterPro" id="IPR051781">
    <property type="entry name" value="Metallo-dep_Hydrolase"/>
</dbReference>
<sequence>MKNSFIVIFFLIVGCNKTSQKDNINIDKIEYEVVFRENHAGVYEKLKISNTSFEYFYTYADRGRGPEYTEKITLNEHDFIINQSIEGVNYRKVPINERFTANGTAASWKNPKGDSKGEIKEDELYFRYDGSPAIYEILAQHLLKSTSNKVTLFPEGEAELVKKIPLTLKNGTALDLLMINGLDMNPTYLWMIGNEMICSISGNLHIVREDFKNFRTEMKILQDKVEDDFLIEITEKLSHSIDKVMIKNTNVLTSTGSMLFNQDVFVEDETIKAIRPSDDKVIAESIQIIDGTGKTLMPGMFDMHTHNTKFRGMLHLAGGITAVRDLANNKQLKELSAEFDNNTIIGPRIVIFSGIIDGPGPFANQRNVIQNLEEGLSEIQSYKDLGYQQIKLYSSIKPEWVKPLVDKARSLDMRVSGHIPAYMTASQAIDRGYNEIQHMNMLFLNFLSDTIDTRTPLRFTMVAKHAASLDLKSDEYLQFVDLLKSKEVLVDPTMAIFENMFVSQKGEPSPTYSEIMSRLPVISQRQFYAGGLPKTDKTSALYKRSYNNMLNVLYDLFQKDVAIVPGTDGLPGFLYHRELELYEKSGIPVAEVLKLATIKSAEITGVAENYGSIEIGKKADLILIDGNPLKNIGDIRKVEWTMKGSNMYYSKELYNAMGIKHYE</sequence>
<dbReference type="InterPro" id="IPR006680">
    <property type="entry name" value="Amidohydro-rel"/>
</dbReference>
<proteinExistence type="predicted"/>
<evidence type="ECO:0000259" key="1">
    <source>
        <dbReference type="Pfam" id="PF01979"/>
    </source>
</evidence>
<dbReference type="PANTHER" id="PTHR43135:SF3">
    <property type="entry name" value="ALPHA-D-RIBOSE 1-METHYLPHOSPHONATE 5-TRIPHOSPHATE DIPHOSPHATASE"/>
    <property type="match status" value="1"/>
</dbReference>
<dbReference type="Pfam" id="PF01979">
    <property type="entry name" value="Amidohydro_1"/>
    <property type="match status" value="1"/>
</dbReference>
<dbReference type="SUPFAM" id="SSF51556">
    <property type="entry name" value="Metallo-dependent hydrolases"/>
    <property type="match status" value="1"/>
</dbReference>
<gene>
    <name evidence="2" type="ORF">JBL43_05415</name>
</gene>
<protein>
    <submittedName>
        <fullName evidence="2">Amidohydrolase family protein</fullName>
    </submittedName>
</protein>
<feature type="domain" description="Amidohydrolase-related" evidence="1">
    <location>
        <begin position="575"/>
        <end position="632"/>
    </location>
</feature>
<dbReference type="PROSITE" id="PS51257">
    <property type="entry name" value="PROKAR_LIPOPROTEIN"/>
    <property type="match status" value="1"/>
</dbReference>
<reference evidence="2 3" key="1">
    <citation type="submission" date="2020-12" db="EMBL/GenBank/DDBJ databases">
        <title>Aureibaculum luteum sp. nov. and Aureibaculum flavum sp. nov., novel members of the family Flavobacteriaceae isolated from Antarctic intertidal sediments.</title>
        <authorList>
            <person name="He X."/>
            <person name="Zhang X."/>
        </authorList>
    </citation>
    <scope>NUCLEOTIDE SEQUENCE [LARGE SCALE GENOMIC DNA]</scope>
    <source>
        <strain evidence="2 3">A20</strain>
    </source>
</reference>
<dbReference type="Gene3D" id="1.20.58.520">
    <property type="entry name" value="Amidohydrolase"/>
    <property type="match status" value="1"/>
</dbReference>
<dbReference type="SUPFAM" id="SSF51338">
    <property type="entry name" value="Composite domain of metallo-dependent hydrolases"/>
    <property type="match status" value="1"/>
</dbReference>
<dbReference type="Gene3D" id="3.30.110.90">
    <property type="entry name" value="Amidohydrolase"/>
    <property type="match status" value="1"/>
</dbReference>
<name>A0ABS0WNW3_9FLAO</name>
<comment type="caution">
    <text evidence="2">The sequence shown here is derived from an EMBL/GenBank/DDBJ whole genome shotgun (WGS) entry which is preliminary data.</text>
</comment>
<keyword evidence="3" id="KW-1185">Reference proteome</keyword>
<dbReference type="Gene3D" id="2.30.40.10">
    <property type="entry name" value="Urease, subunit C, domain 1"/>
    <property type="match status" value="1"/>
</dbReference>
<dbReference type="PANTHER" id="PTHR43135">
    <property type="entry name" value="ALPHA-D-RIBOSE 1-METHYLPHOSPHONATE 5-TRIPHOSPHATE DIPHOSPHATASE"/>
    <property type="match status" value="1"/>
</dbReference>
<dbReference type="Proteomes" id="UP000623301">
    <property type="component" value="Unassembled WGS sequence"/>
</dbReference>
<dbReference type="InterPro" id="IPR032466">
    <property type="entry name" value="Metal_Hydrolase"/>
</dbReference>
<dbReference type="EMBL" id="JAEHFJ010000002">
    <property type="protein sequence ID" value="MBJ2173666.1"/>
    <property type="molecule type" value="Genomic_DNA"/>
</dbReference>
<dbReference type="InterPro" id="IPR011059">
    <property type="entry name" value="Metal-dep_hydrolase_composite"/>
</dbReference>
<dbReference type="Gene3D" id="3.40.50.10910">
    <property type="entry name" value="Amidohydrolase"/>
    <property type="match status" value="1"/>
</dbReference>
<evidence type="ECO:0000313" key="2">
    <source>
        <dbReference type="EMBL" id="MBJ2173666.1"/>
    </source>
</evidence>
<organism evidence="2 3">
    <name type="scientific">Aureibaculum flavum</name>
    <dbReference type="NCBI Taxonomy" id="2795986"/>
    <lineage>
        <taxon>Bacteria</taxon>
        <taxon>Pseudomonadati</taxon>
        <taxon>Bacteroidota</taxon>
        <taxon>Flavobacteriia</taxon>
        <taxon>Flavobacteriales</taxon>
        <taxon>Flavobacteriaceae</taxon>
        <taxon>Aureibaculum</taxon>
    </lineage>
</organism>
<evidence type="ECO:0000313" key="3">
    <source>
        <dbReference type="Proteomes" id="UP000623301"/>
    </source>
</evidence>
<accession>A0ABS0WNW3</accession>
<dbReference type="RefSeq" id="WP_198840443.1">
    <property type="nucleotide sequence ID" value="NZ_JAEHFJ010000002.1"/>
</dbReference>